<dbReference type="EMBL" id="OX395127">
    <property type="protein sequence ID" value="CAI5767676.1"/>
    <property type="molecule type" value="Genomic_DNA"/>
</dbReference>
<keyword evidence="2" id="KW-0597">Phosphoprotein</keyword>
<feature type="signal peptide" evidence="9">
    <location>
        <begin position="1"/>
        <end position="20"/>
    </location>
</feature>
<feature type="region of interest" description="Disordered" evidence="7">
    <location>
        <begin position="1007"/>
        <end position="1028"/>
    </location>
</feature>
<feature type="compositionally biased region" description="Polar residues" evidence="7">
    <location>
        <begin position="438"/>
        <end position="452"/>
    </location>
</feature>
<name>A0AA35JX18_9SAUR</name>
<gene>
    <name evidence="11" type="ORF">PODLI_1B005946</name>
</gene>
<accession>A0AA35JX18</accession>
<evidence type="ECO:0000256" key="6">
    <source>
        <dbReference type="ARBA" id="ARBA00023136"/>
    </source>
</evidence>
<protein>
    <recommendedName>
        <fullName evidence="10">Proline-rich transmembrane protein 3/4 domain-containing protein</fullName>
    </recommendedName>
</protein>
<feature type="region of interest" description="Disordered" evidence="7">
    <location>
        <begin position="438"/>
        <end position="480"/>
    </location>
</feature>
<feature type="compositionally biased region" description="Polar residues" evidence="7">
    <location>
        <begin position="1099"/>
        <end position="1109"/>
    </location>
</feature>
<feature type="region of interest" description="Disordered" evidence="7">
    <location>
        <begin position="142"/>
        <end position="169"/>
    </location>
</feature>
<keyword evidence="12" id="KW-1185">Reference proteome</keyword>
<feature type="transmembrane region" description="Helical" evidence="8">
    <location>
        <begin position="586"/>
        <end position="606"/>
    </location>
</feature>
<dbReference type="PANTHER" id="PTHR47400:SF1">
    <property type="entry name" value="PROLINE-RICH TRANSMEMBRANE PROTEIN 3"/>
    <property type="match status" value="1"/>
</dbReference>
<evidence type="ECO:0000256" key="1">
    <source>
        <dbReference type="ARBA" id="ARBA00004141"/>
    </source>
</evidence>
<evidence type="ECO:0000256" key="8">
    <source>
        <dbReference type="SAM" id="Phobius"/>
    </source>
</evidence>
<dbReference type="PANTHER" id="PTHR47400">
    <property type="entry name" value="PROLINE-RICH TRANSMEMBRANE PROTEIN 3"/>
    <property type="match status" value="1"/>
</dbReference>
<comment type="subcellular location">
    <subcellularLocation>
        <location evidence="1">Membrane</location>
        <topology evidence="1">Multi-pass membrane protein</topology>
    </subcellularLocation>
</comment>
<proteinExistence type="predicted"/>
<feature type="transmembrane region" description="Helical" evidence="8">
    <location>
        <begin position="775"/>
        <end position="796"/>
    </location>
</feature>
<feature type="region of interest" description="Disordered" evidence="7">
    <location>
        <begin position="248"/>
        <end position="270"/>
    </location>
</feature>
<evidence type="ECO:0000256" key="4">
    <source>
        <dbReference type="ARBA" id="ARBA00022729"/>
    </source>
</evidence>
<feature type="compositionally biased region" description="Low complexity" evidence="7">
    <location>
        <begin position="1060"/>
        <end position="1069"/>
    </location>
</feature>
<evidence type="ECO:0000256" key="9">
    <source>
        <dbReference type="SAM" id="SignalP"/>
    </source>
</evidence>
<evidence type="ECO:0000313" key="12">
    <source>
        <dbReference type="Proteomes" id="UP001178461"/>
    </source>
</evidence>
<feature type="transmembrane region" description="Helical" evidence="8">
    <location>
        <begin position="690"/>
        <end position="712"/>
    </location>
</feature>
<evidence type="ECO:0000256" key="5">
    <source>
        <dbReference type="ARBA" id="ARBA00022989"/>
    </source>
</evidence>
<dbReference type="InterPro" id="IPR043242">
    <property type="entry name" value="PRRT3"/>
</dbReference>
<feature type="transmembrane region" description="Helical" evidence="8">
    <location>
        <begin position="550"/>
        <end position="574"/>
    </location>
</feature>
<evidence type="ECO:0000313" key="11">
    <source>
        <dbReference type="EMBL" id="CAI5767676.1"/>
    </source>
</evidence>
<evidence type="ECO:0000256" key="3">
    <source>
        <dbReference type="ARBA" id="ARBA00022692"/>
    </source>
</evidence>
<feature type="chain" id="PRO_5041223830" description="Proline-rich transmembrane protein 3/4 domain-containing protein" evidence="9">
    <location>
        <begin position="21"/>
        <end position="1109"/>
    </location>
</feature>
<sequence>MASVGLFLAWSLLLPALQQASRLPTPNNPTWDPPLSSAPRLPPLNGPSQELLPSITPTRSDPFAHEISSGDGEPGSEIWDGANPTSHPGTPIPRVPFDFPPVTRSGLGTTARASEVSSAPHLTVQGLPQMGGFSLSTVGLSSVNTEPEATTGHAPAEISPEQGNNGTSLSVPGAASVVTPGMASLPTSSGVEASDLPASQDETSRHQAVLKDISMATTLGPKPTVSTIPLLTLPADGSHVKWMATERTGPRDDSAMGQRGNGGPQQELVGPNQTTVKYMASYRSTQTYGGPQGREELSTTPFRPTHAAGYTQRPLGPGRDTVVVASVSRAGTAIPLDGPLVSTSPPQPASEVFPSPSTSSPAGDVAGTPQGPVTHQGSTHWSLIVHTTQQPGLWEVAGTEKTHSLGGSATPGILGAIDINPQRVRGAVMPKVPVTYVGSSTPGQDTSVVRTSPETKHPDAAGTRPAKRSSSTTTTTSARLLDTPRRGLIRVTTQRVVLHRQLARPQPSLPTVLTASSPPCPSPGSACSQLLPNQTLIRWGDLERTLSFAWALHVYGSGVLFLLLSLLSLACLGGSLALRVAHFPHVAAASALLLVFGLLRTTFFLADPYGARGRLPAAAVRVLYTAPFPMLLTTFAVLLLRLFRQARLEVLPPKWQSLPLWAALGSVQSAALLAADLFSPPLHPAVPVGLHTLSCALGICLLPFTAFVYWLLRRSVAEAAEGTPEPGVWSGAWLLLASSGLALPSCGLQFYGVLWFSGLLGQVDLFTWGWWFVQFWFRIVELVLSFALVSLAWQALCWRYGSAEHSCWAKLLRYFCAYRKAEVPEYPNNCYDWAGGILEKVPNNDISKNLIRNPPGGGSGRLWALKDSNELRAAGVQGSSPSPARPVYSPKCPNAAAAIMGRSYTSICFERDSVLSLAELEFRPPSPINLSRSIDEALFREHLVRDSIFLRSSLHFPSRLARQDSCSSLRGDCSTLSHTAQPLLSRPRRSSDPDCLYSLARASSMGELTTQSRGLASEPPTDTSFDSFSRTSFSRASLKFSWNPWRHGLSSPESLPPEELPNQAQLLPDELPPPPSSSAPNSEREARKSFLALSKQVDSRSLSSDTIEL</sequence>
<feature type="region of interest" description="Disordered" evidence="7">
    <location>
        <begin position="335"/>
        <end position="377"/>
    </location>
</feature>
<feature type="transmembrane region" description="Helical" evidence="8">
    <location>
        <begin position="660"/>
        <end position="678"/>
    </location>
</feature>
<keyword evidence="6 8" id="KW-0472">Membrane</keyword>
<dbReference type="AlphaFoldDB" id="A0AA35JX18"/>
<dbReference type="Pfam" id="PF25987">
    <property type="entry name" value="PRRT3"/>
    <property type="match status" value="1"/>
</dbReference>
<feature type="domain" description="Proline-rich transmembrane protein 3/4" evidence="10">
    <location>
        <begin position="530"/>
        <end position="816"/>
    </location>
</feature>
<feature type="transmembrane region" description="Helical" evidence="8">
    <location>
        <begin position="733"/>
        <end position="755"/>
    </location>
</feature>
<dbReference type="InterPro" id="IPR059081">
    <property type="entry name" value="PRRT3-4"/>
</dbReference>
<organism evidence="11 12">
    <name type="scientific">Podarcis lilfordi</name>
    <name type="common">Lilford's wall lizard</name>
    <dbReference type="NCBI Taxonomy" id="74358"/>
    <lineage>
        <taxon>Eukaryota</taxon>
        <taxon>Metazoa</taxon>
        <taxon>Chordata</taxon>
        <taxon>Craniata</taxon>
        <taxon>Vertebrata</taxon>
        <taxon>Euteleostomi</taxon>
        <taxon>Lepidosauria</taxon>
        <taxon>Squamata</taxon>
        <taxon>Bifurcata</taxon>
        <taxon>Unidentata</taxon>
        <taxon>Episquamata</taxon>
        <taxon>Laterata</taxon>
        <taxon>Lacertibaenia</taxon>
        <taxon>Lacertidae</taxon>
        <taxon>Podarcis</taxon>
    </lineage>
</organism>
<feature type="region of interest" description="Disordered" evidence="7">
    <location>
        <begin position="1050"/>
        <end position="1109"/>
    </location>
</feature>
<keyword evidence="4 9" id="KW-0732">Signal</keyword>
<dbReference type="Proteomes" id="UP001178461">
    <property type="component" value="Chromosome 2"/>
</dbReference>
<reference evidence="11" key="1">
    <citation type="submission" date="2022-12" db="EMBL/GenBank/DDBJ databases">
        <authorList>
            <person name="Alioto T."/>
            <person name="Alioto T."/>
            <person name="Gomez Garrido J."/>
        </authorList>
    </citation>
    <scope>NUCLEOTIDE SEQUENCE</scope>
</reference>
<keyword evidence="5 8" id="KW-1133">Transmembrane helix</keyword>
<evidence type="ECO:0000259" key="10">
    <source>
        <dbReference type="Pfam" id="PF25987"/>
    </source>
</evidence>
<evidence type="ECO:0000256" key="2">
    <source>
        <dbReference type="ARBA" id="ARBA00022553"/>
    </source>
</evidence>
<keyword evidence="3 8" id="KW-0812">Transmembrane</keyword>
<feature type="transmembrane region" description="Helical" evidence="8">
    <location>
        <begin position="618"/>
        <end position="640"/>
    </location>
</feature>
<feature type="region of interest" description="Disordered" evidence="7">
    <location>
        <begin position="24"/>
        <end position="88"/>
    </location>
</feature>
<evidence type="ECO:0000256" key="7">
    <source>
        <dbReference type="SAM" id="MobiDB-lite"/>
    </source>
</evidence>